<dbReference type="InterPro" id="IPR029472">
    <property type="entry name" value="Copia-like_N"/>
</dbReference>
<dbReference type="Proteomes" id="UP001154282">
    <property type="component" value="Unassembled WGS sequence"/>
</dbReference>
<reference evidence="3" key="1">
    <citation type="submission" date="2022-08" db="EMBL/GenBank/DDBJ databases">
        <authorList>
            <person name="Gutierrez-Valencia J."/>
        </authorList>
    </citation>
    <scope>NUCLEOTIDE SEQUENCE</scope>
</reference>
<evidence type="ECO:0000256" key="1">
    <source>
        <dbReference type="SAM" id="MobiDB-lite"/>
    </source>
</evidence>
<accession>A0AAV0MNT2</accession>
<name>A0AAV0MNT2_9ROSI</name>
<proteinExistence type="predicted"/>
<dbReference type="PANTHER" id="PTHR34222:SF40">
    <property type="match status" value="1"/>
</dbReference>
<feature type="region of interest" description="Disordered" evidence="1">
    <location>
        <begin position="236"/>
        <end position="269"/>
    </location>
</feature>
<sequence length="382" mass="43464">MTKDDSSHSSTNTEGSAPPTNNFSTVTPTSTDFSSILTSYKLDGKNYLKWSKTVEMNIAARSRGGYLTGAIKRPEATDPLYQNWYDNDALVRTWLIHSMKPSIGENYLLHPSAKAIWDAARNTYSTVDNTSALFRIETQLFQLKQGEMDVTDYFNLLGHHWLHLDMYEAIDWETPGDQEKFKQYIEKKRTLYFLLGLNQDLDEIKGRMMGLKPFPGIETVFAEILREESRRQLMLNPKPSQGESSALAVRNPQKNKPQDHPSQKRDDDESELYCDNCHKHGHVRADCWYIIGFPANWKPKGEKKNNNNGAGRRRAHVAAVASEKKPEPESTPTPFTKEQAGALEKFFKAMTIGKPSQQNQAGMFTSLFANQGGRLREDDWNC</sequence>
<dbReference type="EMBL" id="CAMGYJ010000007">
    <property type="protein sequence ID" value="CAI0447947.1"/>
    <property type="molecule type" value="Genomic_DNA"/>
</dbReference>
<evidence type="ECO:0000259" key="2">
    <source>
        <dbReference type="Pfam" id="PF14244"/>
    </source>
</evidence>
<feature type="region of interest" description="Disordered" evidence="1">
    <location>
        <begin position="299"/>
        <end position="335"/>
    </location>
</feature>
<gene>
    <name evidence="3" type="ORF">LITE_LOCUS29607</name>
</gene>
<keyword evidence="4" id="KW-1185">Reference proteome</keyword>
<dbReference type="AlphaFoldDB" id="A0AAV0MNT2"/>
<evidence type="ECO:0000313" key="3">
    <source>
        <dbReference type="EMBL" id="CAI0447947.1"/>
    </source>
</evidence>
<dbReference type="PANTHER" id="PTHR34222">
    <property type="entry name" value="GAG_PRE-INTEGRS DOMAIN-CONTAINING PROTEIN"/>
    <property type="match status" value="1"/>
</dbReference>
<evidence type="ECO:0000313" key="4">
    <source>
        <dbReference type="Proteomes" id="UP001154282"/>
    </source>
</evidence>
<protein>
    <recommendedName>
        <fullName evidence="2">Retrotransposon Copia-like N-terminal domain-containing protein</fullName>
    </recommendedName>
</protein>
<feature type="region of interest" description="Disordered" evidence="1">
    <location>
        <begin position="1"/>
        <end position="26"/>
    </location>
</feature>
<dbReference type="Pfam" id="PF14244">
    <property type="entry name" value="Retrotran_gag_3"/>
    <property type="match status" value="1"/>
</dbReference>
<organism evidence="3 4">
    <name type="scientific">Linum tenue</name>
    <dbReference type="NCBI Taxonomy" id="586396"/>
    <lineage>
        <taxon>Eukaryota</taxon>
        <taxon>Viridiplantae</taxon>
        <taxon>Streptophyta</taxon>
        <taxon>Embryophyta</taxon>
        <taxon>Tracheophyta</taxon>
        <taxon>Spermatophyta</taxon>
        <taxon>Magnoliopsida</taxon>
        <taxon>eudicotyledons</taxon>
        <taxon>Gunneridae</taxon>
        <taxon>Pentapetalae</taxon>
        <taxon>rosids</taxon>
        <taxon>fabids</taxon>
        <taxon>Malpighiales</taxon>
        <taxon>Linaceae</taxon>
        <taxon>Linum</taxon>
    </lineage>
</organism>
<comment type="caution">
    <text evidence="3">The sequence shown here is derived from an EMBL/GenBank/DDBJ whole genome shotgun (WGS) entry which is preliminary data.</text>
</comment>
<feature type="domain" description="Retrotransposon Copia-like N-terminal" evidence="2">
    <location>
        <begin position="33"/>
        <end position="75"/>
    </location>
</feature>
<feature type="compositionally biased region" description="Polar residues" evidence="1">
    <location>
        <begin position="8"/>
        <end position="26"/>
    </location>
</feature>
<feature type="compositionally biased region" description="Basic and acidic residues" evidence="1">
    <location>
        <begin position="256"/>
        <end position="267"/>
    </location>
</feature>